<dbReference type="GO" id="GO:0030248">
    <property type="term" value="F:cellulose binding"/>
    <property type="evidence" value="ECO:0007669"/>
    <property type="project" value="InterPro"/>
</dbReference>
<keyword evidence="6 7" id="KW-0624">Polysaccharide degradation</keyword>
<dbReference type="InterPro" id="IPR001701">
    <property type="entry name" value="Glyco_hydro_9"/>
</dbReference>
<evidence type="ECO:0000256" key="4">
    <source>
        <dbReference type="ARBA" id="ARBA00023277"/>
    </source>
</evidence>
<evidence type="ECO:0000313" key="12">
    <source>
        <dbReference type="Proteomes" id="UP000003835"/>
    </source>
</evidence>
<dbReference type="GO" id="GO:0030245">
    <property type="term" value="P:cellulose catabolic process"/>
    <property type="evidence" value="ECO:0007669"/>
    <property type="project" value="UniProtKB-KW"/>
</dbReference>
<dbReference type="InterPro" id="IPR033126">
    <property type="entry name" value="Glyco_hydro_9_Asp/Glu_AS"/>
</dbReference>
<accession>B4W3C1</accession>
<evidence type="ECO:0000256" key="9">
    <source>
        <dbReference type="RuleBase" id="RU361166"/>
    </source>
</evidence>
<dbReference type="InterPro" id="IPR008928">
    <property type="entry name" value="6-hairpin_glycosidase_sf"/>
</dbReference>
<dbReference type="Gene3D" id="2.60.40.710">
    <property type="entry name" value="Endoglucanase-like"/>
    <property type="match status" value="1"/>
</dbReference>
<dbReference type="AlphaFoldDB" id="B4W3C1"/>
<keyword evidence="3 9" id="KW-0136">Cellulose degradation</keyword>
<gene>
    <name evidence="11" type="ORF">MC7420_3414</name>
</gene>
<dbReference type="SUPFAM" id="SSF48208">
    <property type="entry name" value="Six-hairpin glycosidases"/>
    <property type="match status" value="1"/>
</dbReference>
<dbReference type="STRING" id="118168.MC7420_3414"/>
<protein>
    <recommendedName>
        <fullName evidence="9">Endoglucanase</fullName>
        <ecNumber evidence="9">3.2.1.4</ecNumber>
    </recommendedName>
</protein>
<dbReference type="InterPro" id="IPR018221">
    <property type="entry name" value="Glyco_hydro_9_His_AS"/>
</dbReference>
<dbReference type="PROSITE" id="PS00592">
    <property type="entry name" value="GH9_2"/>
    <property type="match status" value="1"/>
</dbReference>
<keyword evidence="2 7" id="KW-0378">Hydrolase</keyword>
<reference evidence="11 12" key="1">
    <citation type="submission" date="2008-07" db="EMBL/GenBank/DDBJ databases">
        <authorList>
            <person name="Tandeau de Marsac N."/>
            <person name="Ferriera S."/>
            <person name="Johnson J."/>
            <person name="Kravitz S."/>
            <person name="Beeson K."/>
            <person name="Sutton G."/>
            <person name="Rogers Y.-H."/>
            <person name="Friedman R."/>
            <person name="Frazier M."/>
            <person name="Venter J.C."/>
        </authorList>
    </citation>
    <scope>NUCLEOTIDE SEQUENCE [LARGE SCALE GENOMIC DNA]</scope>
    <source>
        <strain evidence="11 12">PCC 7420</strain>
    </source>
</reference>
<name>B4W3C1_9CYAN</name>
<comment type="similarity">
    <text evidence="7 9">Belongs to the glycosyl hydrolase 9 (cellulase E) family.</text>
</comment>
<dbReference type="Gene3D" id="1.50.10.10">
    <property type="match status" value="1"/>
</dbReference>
<dbReference type="HOGENOM" id="CLU_008926_0_2_3"/>
<evidence type="ECO:0000256" key="6">
    <source>
        <dbReference type="ARBA" id="ARBA00023326"/>
    </source>
</evidence>
<dbReference type="PROSITE" id="PS00698">
    <property type="entry name" value="GH9_3"/>
    <property type="match status" value="1"/>
</dbReference>
<evidence type="ECO:0000256" key="1">
    <source>
        <dbReference type="ARBA" id="ARBA00000966"/>
    </source>
</evidence>
<organism evidence="11 12">
    <name type="scientific">Coleofasciculus chthonoplastes PCC 7420</name>
    <dbReference type="NCBI Taxonomy" id="118168"/>
    <lineage>
        <taxon>Bacteria</taxon>
        <taxon>Bacillati</taxon>
        <taxon>Cyanobacteriota</taxon>
        <taxon>Cyanophyceae</taxon>
        <taxon>Coleofasciculales</taxon>
        <taxon>Coleofasciculaceae</taxon>
        <taxon>Coleofasciculus</taxon>
    </lineage>
</organism>
<keyword evidence="5 7" id="KW-0326">Glycosidase</keyword>
<evidence type="ECO:0000256" key="5">
    <source>
        <dbReference type="ARBA" id="ARBA00023295"/>
    </source>
</evidence>
<evidence type="ECO:0000256" key="7">
    <source>
        <dbReference type="PROSITE-ProRule" id="PRU10059"/>
    </source>
</evidence>
<dbReference type="EC" id="3.2.1.4" evidence="9"/>
<dbReference type="SMART" id="SM01067">
    <property type="entry name" value="CBM_3"/>
    <property type="match status" value="1"/>
</dbReference>
<sequence>MFKARTLVKFLLIFLLTVFILTFNCLHYWMFGVFNVLGQDSLAGNQYNYGEVLQKAVYFYDVQRSGKLPANNRVEWRGDSALTDGADNGIDLTGGWYDAGDHLKFGFPMAASTTLLAWGVIEYEDAYKQSGQYNAMLDNLRWVNDYFIKAHPAPTVLWGQVGKGSLDHGWWGAAEVMPMERPSYKIDATCPGSDLAGETAAAMAASAMVFQATDANYAQTLLKHAQELYDFAEQYPGNYSDCITEAAEYYQSSGYTDELVWGAAWLYRATQIPEYLQKAEAYYEQLRDQPNATLAYNWTHTWDDKSYGSYVLLAELTGKTKYRQDAERWLDYWCDRCQWQHVSYTPGGLAWLDEWGSLRYTAKTAFLAFIYGDSVDSAWTRRKYHAFAERQINYMLGSNPDQRSYVVGFGNNPPRQPHHRTAHGSWANSKEIPEETRHILYGALVGGPDQEDNYIDERSNFQMTEVATDYNAGFTGAVAKLYQKYGGKPLANFPEPEQRSDEFFVEAQGNQLSDNLMEVQATIYNQSAWPARIIPNLSFRYFIDSSEVIEAGGNPSDIKVNANPESGITVSGLNPWQNSPTIYYIQVDVDGTQLYPGGEAYYKKDVQLQVNTPTGIWTMTNDWSYQEILEQAGKGKRTHIPVYNSGQLIWGVEPPQDG</sequence>
<dbReference type="InterPro" id="IPR036966">
    <property type="entry name" value="CBM3_sf"/>
</dbReference>
<evidence type="ECO:0000256" key="3">
    <source>
        <dbReference type="ARBA" id="ARBA00023001"/>
    </source>
</evidence>
<evidence type="ECO:0000256" key="8">
    <source>
        <dbReference type="PROSITE-ProRule" id="PRU10060"/>
    </source>
</evidence>
<dbReference type="InterPro" id="IPR008965">
    <property type="entry name" value="CBM2/CBM3_carb-bd_dom_sf"/>
</dbReference>
<dbReference type="RefSeq" id="WP_006105830.1">
    <property type="nucleotide sequence ID" value="NZ_DS989874.1"/>
</dbReference>
<dbReference type="OrthoDB" id="9758662at2"/>
<feature type="active site" evidence="8">
    <location>
        <position position="456"/>
    </location>
</feature>
<keyword evidence="12" id="KW-1185">Reference proteome</keyword>
<evidence type="ECO:0000313" key="11">
    <source>
        <dbReference type="EMBL" id="EDX71299.1"/>
    </source>
</evidence>
<feature type="domain" description="CBM3" evidence="10">
    <location>
        <begin position="498"/>
        <end position="655"/>
    </location>
</feature>
<dbReference type="EMBL" id="DS989874">
    <property type="protein sequence ID" value="EDX71299.1"/>
    <property type="molecule type" value="Genomic_DNA"/>
</dbReference>
<dbReference type="Pfam" id="PF00759">
    <property type="entry name" value="Glyco_hydro_9"/>
    <property type="match status" value="1"/>
</dbReference>
<dbReference type="InterPro" id="IPR001956">
    <property type="entry name" value="CBM3"/>
</dbReference>
<feature type="active site" evidence="8">
    <location>
        <position position="465"/>
    </location>
</feature>
<dbReference type="InterPro" id="IPR012341">
    <property type="entry name" value="6hp_glycosidase-like_sf"/>
</dbReference>
<dbReference type="Pfam" id="PF00942">
    <property type="entry name" value="CBM_3"/>
    <property type="match status" value="1"/>
</dbReference>
<dbReference type="PROSITE" id="PS51172">
    <property type="entry name" value="CBM3"/>
    <property type="match status" value="1"/>
</dbReference>
<evidence type="ECO:0000259" key="10">
    <source>
        <dbReference type="PROSITE" id="PS51172"/>
    </source>
</evidence>
<keyword evidence="4 7" id="KW-0119">Carbohydrate metabolism</keyword>
<feature type="active site" evidence="7">
    <location>
        <position position="418"/>
    </location>
</feature>
<dbReference type="eggNOG" id="COG5297">
    <property type="taxonomic scope" value="Bacteria"/>
</dbReference>
<dbReference type="PANTHER" id="PTHR22298">
    <property type="entry name" value="ENDO-1,4-BETA-GLUCANASE"/>
    <property type="match status" value="1"/>
</dbReference>
<evidence type="ECO:0000256" key="2">
    <source>
        <dbReference type="ARBA" id="ARBA00022801"/>
    </source>
</evidence>
<proteinExistence type="inferred from homology"/>
<dbReference type="Proteomes" id="UP000003835">
    <property type="component" value="Unassembled WGS sequence"/>
</dbReference>
<dbReference type="GO" id="GO:0008810">
    <property type="term" value="F:cellulase activity"/>
    <property type="evidence" value="ECO:0007669"/>
    <property type="project" value="UniProtKB-EC"/>
</dbReference>
<dbReference type="FunFam" id="1.50.10.10:FF:000020">
    <property type="entry name" value="Endoglucanase"/>
    <property type="match status" value="1"/>
</dbReference>
<dbReference type="SUPFAM" id="SSF49384">
    <property type="entry name" value="Carbohydrate-binding domain"/>
    <property type="match status" value="1"/>
</dbReference>
<comment type="catalytic activity">
    <reaction evidence="1 9">
        <text>Endohydrolysis of (1-&gt;4)-beta-D-glucosidic linkages in cellulose, lichenin and cereal beta-D-glucans.</text>
        <dbReference type="EC" id="3.2.1.4"/>
    </reaction>
</comment>